<reference evidence="2 3" key="1">
    <citation type="journal article" date="2018" name="Environ. Microbiol.">
        <title>Isolation and genomic characterization of Novimethylophilus kurashikiensis gen. nov. sp. nov., a new lanthanide-dependent methylotrophic species of Methylophilaceae.</title>
        <authorList>
            <person name="Lv H."/>
            <person name="Sahin N."/>
            <person name="Tani A."/>
        </authorList>
    </citation>
    <scope>NUCLEOTIDE SEQUENCE [LARGE SCALE GENOMIC DNA]</scope>
    <source>
        <strain evidence="2 3">La2-4</strain>
    </source>
</reference>
<proteinExistence type="predicted"/>
<dbReference type="AlphaFoldDB" id="A0A2R5FCC3"/>
<gene>
    <name evidence="2" type="primary">repA</name>
    <name evidence="2" type="ORF">NMK_2182</name>
</gene>
<evidence type="ECO:0000313" key="2">
    <source>
        <dbReference type="EMBL" id="GBG14583.1"/>
    </source>
</evidence>
<sequence>MVYLQALNLQIASMSKDTITRTMPPAADLQALLQRPAEALDFVLPGFKAGTVGGVISPGGVGKSYWALSLAVSLASSADLTGLAPKKGRIVVLSAEDGEDVFASRLHAVERYLPKGGTLNDFDFRDCVGLNIDLMEAGWFDAVLSIVKGARLVVLDTLSRFHSLDENATPDMKRLLAQLERLATVSGAAVMYLHHTSKSAAISGMGALQQAARGSSVLVDNARWVSFLAAMTEHEARKFGLPEGAHVHYVRWNISKQNYGAPLEDQWFKRVEDGVLLPCTFDNGVAEPQTIVRPQPMPVQTTETRGPADTVPGLPSAKGAFDGKW</sequence>
<accession>A0A2R5FCC3</accession>
<dbReference type="Proteomes" id="UP000245081">
    <property type="component" value="Unassembled WGS sequence"/>
</dbReference>
<organism evidence="2 3">
    <name type="scientific">Novimethylophilus kurashikiensis</name>
    <dbReference type="NCBI Taxonomy" id="1825523"/>
    <lineage>
        <taxon>Bacteria</taxon>
        <taxon>Pseudomonadati</taxon>
        <taxon>Pseudomonadota</taxon>
        <taxon>Betaproteobacteria</taxon>
        <taxon>Nitrosomonadales</taxon>
        <taxon>Methylophilaceae</taxon>
        <taxon>Novimethylophilus</taxon>
    </lineage>
</organism>
<dbReference type="SUPFAM" id="SSF52540">
    <property type="entry name" value="P-loop containing nucleoside triphosphate hydrolases"/>
    <property type="match status" value="1"/>
</dbReference>
<evidence type="ECO:0000313" key="3">
    <source>
        <dbReference type="Proteomes" id="UP000245081"/>
    </source>
</evidence>
<evidence type="ECO:0000256" key="1">
    <source>
        <dbReference type="SAM" id="MobiDB-lite"/>
    </source>
</evidence>
<protein>
    <submittedName>
        <fullName evidence="2">Regulatory protein RepA</fullName>
    </submittedName>
</protein>
<dbReference type="OrthoDB" id="8477405at2"/>
<feature type="region of interest" description="Disordered" evidence="1">
    <location>
        <begin position="297"/>
        <end position="325"/>
    </location>
</feature>
<dbReference type="EMBL" id="BDOQ01000008">
    <property type="protein sequence ID" value="GBG14583.1"/>
    <property type="molecule type" value="Genomic_DNA"/>
</dbReference>
<comment type="caution">
    <text evidence="2">The sequence shown here is derived from an EMBL/GenBank/DDBJ whole genome shotgun (WGS) entry which is preliminary data.</text>
</comment>
<keyword evidence="3" id="KW-1185">Reference proteome</keyword>
<dbReference type="Pfam" id="PF13481">
    <property type="entry name" value="AAA_25"/>
    <property type="match status" value="1"/>
</dbReference>
<dbReference type="Gene3D" id="3.40.50.300">
    <property type="entry name" value="P-loop containing nucleotide triphosphate hydrolases"/>
    <property type="match status" value="1"/>
</dbReference>
<dbReference type="InterPro" id="IPR027417">
    <property type="entry name" value="P-loop_NTPase"/>
</dbReference>
<dbReference type="CDD" id="cd01125">
    <property type="entry name" value="RepA_RSF1010_like"/>
    <property type="match status" value="1"/>
</dbReference>
<dbReference type="InterPro" id="IPR038724">
    <property type="entry name" value="RepA"/>
</dbReference>
<name>A0A2R5FCC3_9PROT</name>